<dbReference type="Pfam" id="PF00646">
    <property type="entry name" value="F-box"/>
    <property type="match status" value="1"/>
</dbReference>
<evidence type="ECO:0000313" key="3">
    <source>
        <dbReference type="Proteomes" id="UP001446871"/>
    </source>
</evidence>
<name>A0ABR1VSY2_9PEZI</name>
<dbReference type="Proteomes" id="UP001446871">
    <property type="component" value="Unassembled WGS sequence"/>
</dbReference>
<accession>A0ABR1VSY2</accession>
<evidence type="ECO:0000313" key="2">
    <source>
        <dbReference type="EMBL" id="KAK8073009.1"/>
    </source>
</evidence>
<dbReference type="SUPFAM" id="SSF81383">
    <property type="entry name" value="F-box domain"/>
    <property type="match status" value="1"/>
</dbReference>
<dbReference type="Gene3D" id="1.20.1280.50">
    <property type="match status" value="1"/>
</dbReference>
<dbReference type="EMBL" id="JAQQWM010000003">
    <property type="protein sequence ID" value="KAK8073009.1"/>
    <property type="molecule type" value="Genomic_DNA"/>
</dbReference>
<keyword evidence="3" id="KW-1185">Reference proteome</keyword>
<reference evidence="2 3" key="1">
    <citation type="submission" date="2023-01" db="EMBL/GenBank/DDBJ databases">
        <title>Analysis of 21 Apiospora genomes using comparative genomics revels a genus with tremendous synthesis potential of carbohydrate active enzymes and secondary metabolites.</title>
        <authorList>
            <person name="Sorensen T."/>
        </authorList>
    </citation>
    <scope>NUCLEOTIDE SEQUENCE [LARGE SCALE GENOMIC DNA]</scope>
    <source>
        <strain evidence="2 3">CBS 83171</strain>
    </source>
</reference>
<organism evidence="2 3">
    <name type="scientific">Apiospora saccharicola</name>
    <dbReference type="NCBI Taxonomy" id="335842"/>
    <lineage>
        <taxon>Eukaryota</taxon>
        <taxon>Fungi</taxon>
        <taxon>Dikarya</taxon>
        <taxon>Ascomycota</taxon>
        <taxon>Pezizomycotina</taxon>
        <taxon>Sordariomycetes</taxon>
        <taxon>Xylariomycetidae</taxon>
        <taxon>Amphisphaeriales</taxon>
        <taxon>Apiosporaceae</taxon>
        <taxon>Apiospora</taxon>
    </lineage>
</organism>
<dbReference type="InterPro" id="IPR036047">
    <property type="entry name" value="F-box-like_dom_sf"/>
</dbReference>
<evidence type="ECO:0000259" key="1">
    <source>
        <dbReference type="PROSITE" id="PS50181"/>
    </source>
</evidence>
<proteinExistence type="predicted"/>
<dbReference type="PROSITE" id="PS50181">
    <property type="entry name" value="FBOX"/>
    <property type="match status" value="1"/>
</dbReference>
<feature type="domain" description="F-box" evidence="1">
    <location>
        <begin position="1"/>
        <end position="45"/>
    </location>
</feature>
<dbReference type="InterPro" id="IPR001810">
    <property type="entry name" value="F-box_dom"/>
</dbReference>
<comment type="caution">
    <text evidence="2">The sequence shown here is derived from an EMBL/GenBank/DDBJ whole genome shotgun (WGS) entry which is preliminary data.</text>
</comment>
<protein>
    <recommendedName>
        <fullName evidence="1">F-box domain-containing protein</fullName>
    </recommendedName>
</protein>
<sequence length="420" mass="46059">MPLTSLAPELLRQILNHVSTKDQGNTALVCRAWLAPSREAYWSSITLCLEGYAPEKLVDCLKSGNTSIPRHVDGIVIDEAEEVEDRDEEETREWQEGVAAIMAHFQTVSFMNVRYLDLTKFAPALQDQILRPGMVTATLVAGHIRAARPSMLLPFLLGNPKLKFLGLGSFQFSTSEAEADDVRKEGDPNVVASSQFSMNQLGHFVVFGQREGTAWSVLMPLLLQQSFIEGLKTLILGSANQDMTCQLITRAAPSLCSLALSMDNAESVFDLGHLKSLRNLSLNIPAYAAYEPVLANMVQTVRSAPAASLEYIFINTGPDMLGQDKQRDSASPLWETLDAHLSRQCPRIKGIVFLQLLDGCLGMFAAMPGAMGGAFDKWKQEVLDYAESKLPACKEKGLLQVSQSSGEWTSRAFANMDVLG</sequence>
<gene>
    <name evidence="2" type="ORF">PG996_006357</name>
</gene>